<protein>
    <submittedName>
        <fullName evidence="2">Nonribisomal peptide synthetase</fullName>
    </submittedName>
</protein>
<dbReference type="Proteomes" id="UP000756132">
    <property type="component" value="Chromosome 8"/>
</dbReference>
<dbReference type="RefSeq" id="XP_047765094.1">
    <property type="nucleotide sequence ID" value="XM_047909924.1"/>
</dbReference>
<proteinExistence type="inferred from homology"/>
<comment type="similarity">
    <text evidence="1">Belongs to the NRP synthetase family.</text>
</comment>
<gene>
    <name evidence="2" type="ORF">CLAFUR5_10776</name>
</gene>
<name>A0A9Q8PE09_PASFU</name>
<accession>A0A9Q8PE09</accession>
<dbReference type="GeneID" id="71990654"/>
<reference evidence="2" key="2">
    <citation type="journal article" date="2022" name="Microb. Genom.">
        <title>A chromosome-scale genome assembly of the tomato pathogen Cladosporium fulvum reveals a compartmentalized genome architecture and the presence of a dispensable chromosome.</title>
        <authorList>
            <person name="Zaccaron A.Z."/>
            <person name="Chen L.H."/>
            <person name="Samaras A."/>
            <person name="Stergiopoulos I."/>
        </authorList>
    </citation>
    <scope>NUCLEOTIDE SEQUENCE</scope>
    <source>
        <strain evidence="2">Race5_Kim</strain>
    </source>
</reference>
<dbReference type="KEGG" id="ffu:CLAFUR5_10776"/>
<evidence type="ECO:0000313" key="3">
    <source>
        <dbReference type="Proteomes" id="UP000756132"/>
    </source>
</evidence>
<dbReference type="PANTHER" id="PTHR45398:SF1">
    <property type="entry name" value="ENZYME, PUTATIVE (JCVI)-RELATED"/>
    <property type="match status" value="1"/>
</dbReference>
<evidence type="ECO:0000313" key="2">
    <source>
        <dbReference type="EMBL" id="UJO20728.1"/>
    </source>
</evidence>
<dbReference type="EMBL" id="CP090170">
    <property type="protein sequence ID" value="UJO20728.1"/>
    <property type="molecule type" value="Genomic_DNA"/>
</dbReference>
<dbReference type="AlphaFoldDB" id="A0A9Q8PE09"/>
<evidence type="ECO:0000256" key="1">
    <source>
        <dbReference type="ARBA" id="ARBA00029454"/>
    </source>
</evidence>
<dbReference type="SUPFAM" id="SSF52777">
    <property type="entry name" value="CoA-dependent acyltransferases"/>
    <property type="match status" value="1"/>
</dbReference>
<dbReference type="SUPFAM" id="SSF56801">
    <property type="entry name" value="Acetyl-CoA synthetase-like"/>
    <property type="match status" value="1"/>
</dbReference>
<organism evidence="2 3">
    <name type="scientific">Passalora fulva</name>
    <name type="common">Tomato leaf mold</name>
    <name type="synonym">Cladosporium fulvum</name>
    <dbReference type="NCBI Taxonomy" id="5499"/>
    <lineage>
        <taxon>Eukaryota</taxon>
        <taxon>Fungi</taxon>
        <taxon>Dikarya</taxon>
        <taxon>Ascomycota</taxon>
        <taxon>Pezizomycotina</taxon>
        <taxon>Dothideomycetes</taxon>
        <taxon>Dothideomycetidae</taxon>
        <taxon>Mycosphaerellales</taxon>
        <taxon>Mycosphaerellaceae</taxon>
        <taxon>Fulvia</taxon>
    </lineage>
</organism>
<keyword evidence="3" id="KW-1185">Reference proteome</keyword>
<dbReference type="PANTHER" id="PTHR45398">
    <property type="match status" value="1"/>
</dbReference>
<sequence length="135" mass="15834">MTLDYVHDAPQPYALSLQCTINPTDVQLEARYDDHLLPERQMQRVLQQFQNFLRLLLRAPLQLKPNQIPRVSPKDRQELLQWNKSIPTYAEHPLHEFFRRRAPTMPHVSVALEAPDGKFTYKQLNDFSDRLGAEA</sequence>
<reference evidence="2" key="1">
    <citation type="submission" date="2021-12" db="EMBL/GenBank/DDBJ databases">
        <authorList>
            <person name="Zaccaron A."/>
            <person name="Stergiopoulos I."/>
        </authorList>
    </citation>
    <scope>NUCLEOTIDE SEQUENCE</scope>
    <source>
        <strain evidence="2">Race5_Kim</strain>
    </source>
</reference>
<dbReference type="Gene3D" id="3.30.559.30">
    <property type="entry name" value="Nonribosomal peptide synthetase, condensation domain"/>
    <property type="match status" value="1"/>
</dbReference>